<dbReference type="InterPro" id="IPR016024">
    <property type="entry name" value="ARM-type_fold"/>
</dbReference>
<gene>
    <name evidence="1" type="primary">cnd3</name>
    <name evidence="1" type="ORF">TCON_0810</name>
</gene>
<dbReference type="PANTHER" id="PTHR14418">
    <property type="entry name" value="CONDENSIN COMPLEX SUBUNIT 3-RELATED"/>
    <property type="match status" value="1"/>
</dbReference>
<dbReference type="Gene3D" id="1.25.10.10">
    <property type="entry name" value="Leucine-rich Repeat Variant"/>
    <property type="match status" value="1"/>
</dbReference>
<dbReference type="SUPFAM" id="SSF48371">
    <property type="entry name" value="ARM repeat"/>
    <property type="match status" value="1"/>
</dbReference>
<evidence type="ECO:0000313" key="2">
    <source>
        <dbReference type="Proteomes" id="UP001516464"/>
    </source>
</evidence>
<proteinExistence type="predicted"/>
<reference evidence="1 2" key="1">
    <citation type="submission" date="2019-01" db="EMBL/GenBank/DDBJ databases">
        <title>Genomes sequencing and comparative genomics of infectious freshwater microsporidia, Cucumispora dikerogammari and Thelohania contejeani.</title>
        <authorList>
            <person name="Cormier A."/>
            <person name="Giraud I."/>
            <person name="Wattier R."/>
            <person name="Teixeira M."/>
            <person name="Grandjean F."/>
            <person name="Rigaud T."/>
            <person name="Cordaux R."/>
        </authorList>
    </citation>
    <scope>NUCLEOTIDE SEQUENCE [LARGE SCALE GENOMIC DNA]</scope>
    <source>
        <strain evidence="1">T1</strain>
        <tissue evidence="1">Spores</tissue>
    </source>
</reference>
<name>A0ABQ7I0P9_9MICR</name>
<keyword evidence="2" id="KW-1185">Reference proteome</keyword>
<dbReference type="EMBL" id="SBIQ01000035">
    <property type="protein sequence ID" value="KAF7683994.1"/>
    <property type="molecule type" value="Genomic_DNA"/>
</dbReference>
<comment type="caution">
    <text evidence="1">The sequence shown here is derived from an EMBL/GenBank/DDBJ whole genome shotgun (WGS) entry which is preliminary data.</text>
</comment>
<dbReference type="PANTHER" id="PTHR14418:SF5">
    <property type="entry name" value="CONDENSIN COMPLEX SUBUNIT 3"/>
    <property type="match status" value="1"/>
</dbReference>
<sequence>MNNSIILSKNELEAIFNEIQGCNASTRTKHRKLLINSINENNEMSTMLLNDIFPKMLGIKNKDVPSSIIEFLRHVYEELDKNNETFIEETLNLLMEYLESKNKKSRRTAMLLIRIIIESVKPGIIRIDDNLILKISEKLFDKESGVRREALRMLRPYQSYMLGGKTMIQNIFKDMSRFDSSTEIRKEAMKVMDINANTQNALAERSADINTGIRKLFYIQILPHLCIKELSENKRKFLFRKAFSEREFDAKISYIEKCLIDYDVNTELINLVSDHLDHSDYSFLIELLKRIFELTNIEIIIDDAFFENLSPASSFLARTYFELKNEKFGQDALNLPDIDVIIGCLYQCIPTGEVFIIKNLFSILKMYDFFTETSVKYILSTIYRFINTEMQNDIPEEIVEEAILVSKSVCSKDLNIFIGSLISKNLNVNARLCLLISKYTIKHIQPFEELHDAMIKEIVLPAIENKKYNRIALEVLYFYLLHLIDISSDINNYLQLLENHIDNAYDLLVDLVIYSDWKIGTPAIYFKETTPNNLIPNSKLLLYNLGSPFLDIKIANNLFRGILYIYYTTDDDQIKQYCYIFFQEYFSKDESMLVSNFCWVLNELPMNHKIFVDQSFYWLDYQFKQILFYNICVYAVKEFERCKLQLFLGVLQSIEIRDEWEPILLKKILYVLTQLIRKMGGKGNIGDILERLMSIDDGEPISSDILMDVKMELGII</sequence>
<dbReference type="InterPro" id="IPR011989">
    <property type="entry name" value="ARM-like"/>
</dbReference>
<dbReference type="InterPro" id="IPR027165">
    <property type="entry name" value="CND3"/>
</dbReference>
<accession>A0ABQ7I0P9</accession>
<evidence type="ECO:0000313" key="1">
    <source>
        <dbReference type="EMBL" id="KAF7683994.1"/>
    </source>
</evidence>
<organism evidence="1 2">
    <name type="scientific">Astathelohania contejeani</name>
    <dbReference type="NCBI Taxonomy" id="164912"/>
    <lineage>
        <taxon>Eukaryota</taxon>
        <taxon>Fungi</taxon>
        <taxon>Fungi incertae sedis</taxon>
        <taxon>Microsporidia</taxon>
        <taxon>Astathelohaniidae</taxon>
        <taxon>Astathelohania</taxon>
    </lineage>
</organism>
<protein>
    <submittedName>
        <fullName evidence="1">Condensin complex subunit 3</fullName>
    </submittedName>
</protein>
<dbReference type="Proteomes" id="UP001516464">
    <property type="component" value="Unassembled WGS sequence"/>
</dbReference>